<dbReference type="EMBL" id="CP021112">
    <property type="protein sequence ID" value="ARQ00778.1"/>
    <property type="molecule type" value="Genomic_DNA"/>
</dbReference>
<organism evidence="2 3">
    <name type="scientific">Pseudorhodoplanes sinuspersici</name>
    <dbReference type="NCBI Taxonomy" id="1235591"/>
    <lineage>
        <taxon>Bacteria</taxon>
        <taxon>Pseudomonadati</taxon>
        <taxon>Pseudomonadota</taxon>
        <taxon>Alphaproteobacteria</taxon>
        <taxon>Hyphomicrobiales</taxon>
        <taxon>Pseudorhodoplanes</taxon>
    </lineage>
</organism>
<protein>
    <submittedName>
        <fullName evidence="2">Uncharacterized protein</fullName>
    </submittedName>
</protein>
<dbReference type="RefSeq" id="WP_086089174.1">
    <property type="nucleotide sequence ID" value="NZ_CP021112.1"/>
</dbReference>
<dbReference type="Proteomes" id="UP000194137">
    <property type="component" value="Chromosome"/>
</dbReference>
<gene>
    <name evidence="2" type="ORF">CAK95_18060</name>
</gene>
<reference evidence="2 3" key="1">
    <citation type="submission" date="2017-05" db="EMBL/GenBank/DDBJ databases">
        <title>Full genome sequence of Pseudorhodoplanes sinuspersici.</title>
        <authorList>
            <person name="Dastgheib S.M.M."/>
            <person name="Shavandi M."/>
            <person name="Tirandaz H."/>
        </authorList>
    </citation>
    <scope>NUCLEOTIDE SEQUENCE [LARGE SCALE GENOMIC DNA]</scope>
    <source>
        <strain evidence="2 3">RIPI110</strain>
    </source>
</reference>
<dbReference type="AlphaFoldDB" id="A0A1W6ZTZ8"/>
<dbReference type="STRING" id="1235591.CAK95_18060"/>
<feature type="region of interest" description="Disordered" evidence="1">
    <location>
        <begin position="77"/>
        <end position="117"/>
    </location>
</feature>
<dbReference type="KEGG" id="psin:CAK95_18060"/>
<feature type="compositionally biased region" description="Low complexity" evidence="1">
    <location>
        <begin position="92"/>
        <end position="103"/>
    </location>
</feature>
<evidence type="ECO:0000313" key="3">
    <source>
        <dbReference type="Proteomes" id="UP000194137"/>
    </source>
</evidence>
<accession>A0A1W6ZTZ8</accession>
<sequence length="117" mass="12417">MARTARTTQSSHSDDLIGRISDTIASHSRLSAAAAFQMGVLLGQVMNNTGALAGLKKTMAAAPGAIASHIPTFGLFDDKPARKAPRRRRARTAASRTTATKTRAASRRKSAKRADTR</sequence>
<proteinExistence type="predicted"/>
<evidence type="ECO:0000256" key="1">
    <source>
        <dbReference type="SAM" id="MobiDB-lite"/>
    </source>
</evidence>
<feature type="compositionally biased region" description="Basic residues" evidence="1">
    <location>
        <begin position="82"/>
        <end position="91"/>
    </location>
</feature>
<name>A0A1W6ZTZ8_9HYPH</name>
<evidence type="ECO:0000313" key="2">
    <source>
        <dbReference type="EMBL" id="ARQ00778.1"/>
    </source>
</evidence>
<keyword evidence="3" id="KW-1185">Reference proteome</keyword>